<dbReference type="Pfam" id="PF13812">
    <property type="entry name" value="PPR_3"/>
    <property type="match status" value="1"/>
</dbReference>
<keyword evidence="3" id="KW-1185">Reference proteome</keyword>
<gene>
    <name evidence="2" type="ORF">BJY01DRAFT_252135</name>
</gene>
<evidence type="ECO:0000256" key="1">
    <source>
        <dbReference type="SAM" id="MobiDB-lite"/>
    </source>
</evidence>
<dbReference type="InterPro" id="IPR002885">
    <property type="entry name" value="PPR_rpt"/>
</dbReference>
<dbReference type="InterPro" id="IPR050667">
    <property type="entry name" value="PPR-containing_protein"/>
</dbReference>
<dbReference type="Proteomes" id="UP001610446">
    <property type="component" value="Unassembled WGS sequence"/>
</dbReference>
<dbReference type="InterPro" id="IPR011990">
    <property type="entry name" value="TPR-like_helical_dom_sf"/>
</dbReference>
<dbReference type="PANTHER" id="PTHR47939">
    <property type="entry name" value="MEMBRANE-ASSOCIATED SALT-INDUCIBLE PROTEIN-LIKE"/>
    <property type="match status" value="1"/>
</dbReference>
<evidence type="ECO:0000313" key="3">
    <source>
        <dbReference type="Proteomes" id="UP001610446"/>
    </source>
</evidence>
<sequence>MPAKLQPEADSGNKIAAVGGEFQHSTISSPYGPDPKVLHQQVGRIQYVYKLKNGKKRFIQRKISKETLAAERLIRSQKLFYDNRVAPRQWLAARDEISHAVVFGRKPQLHLVNLDLQEGDRPLLDRLKSGSEGGFIEAWQALSKSEKADHWYRLSLWLLYHAPSLVPEFLLATCKSFEDRPPMLMISKCITHLNKFSPKLVDSSLITACLDPESWPILQTPQGAARLYINTAGREGVYHAWKITRKKRTHVSPPTVLCYMKRFVEFGDVDSALEALQVVQNLRHPDFPINSEEVIRHCCKLLVLDTVADVGNGRNFCILPKLIELGIRPTRDMMNVVLSNALKGGDSQIGDVILDYMGNNQLEPDSYTYLALLTDAVAKGDRKRLGSLLQDIQSKEELHKNKWISSKILHSHFVLTAKRININDEPNEVFYSMLGMYNQLHDITALKDLSIVPPHYTPPPGSGTSEPSVVALYIMIATYLRCLKNIAVAERVYSRFRNHVIHDHPTIAPLAATDHTYNEFLVAFRDNSQGLRPAVRLVEDMQHAAGQKISDIGLKQNPPSVRTWTLLFSAFVYHRQSHAAERVLAMMDKHKVVYSMDTWNMLINHHANSQNHLALAETIKKMESEGFTMDEYSMRSLRYLRDPERLWVAVDELDMPSEPDSNSSFSEPEKGKEAASLLDQGLSRLKDNMTKN</sequence>
<comment type="caution">
    <text evidence="2">The sequence shown here is derived from an EMBL/GenBank/DDBJ whole genome shotgun (WGS) entry which is preliminary data.</text>
</comment>
<dbReference type="Gene3D" id="1.25.40.10">
    <property type="entry name" value="Tetratricopeptide repeat domain"/>
    <property type="match status" value="2"/>
</dbReference>
<organism evidence="2 3">
    <name type="scientific">Aspergillus pseudoustus</name>
    <dbReference type="NCBI Taxonomy" id="1810923"/>
    <lineage>
        <taxon>Eukaryota</taxon>
        <taxon>Fungi</taxon>
        <taxon>Dikarya</taxon>
        <taxon>Ascomycota</taxon>
        <taxon>Pezizomycotina</taxon>
        <taxon>Eurotiomycetes</taxon>
        <taxon>Eurotiomycetidae</taxon>
        <taxon>Eurotiales</taxon>
        <taxon>Aspergillaceae</taxon>
        <taxon>Aspergillus</taxon>
        <taxon>Aspergillus subgen. Nidulantes</taxon>
    </lineage>
</organism>
<reference evidence="2 3" key="1">
    <citation type="submission" date="2024-07" db="EMBL/GenBank/DDBJ databases">
        <title>Section-level genome sequencing and comparative genomics of Aspergillus sections Usti and Cavernicolus.</title>
        <authorList>
            <consortium name="Lawrence Berkeley National Laboratory"/>
            <person name="Nybo J.L."/>
            <person name="Vesth T.C."/>
            <person name="Theobald S."/>
            <person name="Frisvad J.C."/>
            <person name="Larsen T.O."/>
            <person name="Kjaerboelling I."/>
            <person name="Rothschild-Mancinelli K."/>
            <person name="Lyhne E.K."/>
            <person name="Kogle M.E."/>
            <person name="Barry K."/>
            <person name="Clum A."/>
            <person name="Na H."/>
            <person name="Ledsgaard L."/>
            <person name="Lin J."/>
            <person name="Lipzen A."/>
            <person name="Kuo A."/>
            <person name="Riley R."/>
            <person name="Mondo S."/>
            <person name="Labutti K."/>
            <person name="Haridas S."/>
            <person name="Pangalinan J."/>
            <person name="Salamov A.A."/>
            <person name="Simmons B.A."/>
            <person name="Magnuson J.K."/>
            <person name="Chen J."/>
            <person name="Drula E."/>
            <person name="Henrissat B."/>
            <person name="Wiebenga A."/>
            <person name="Lubbers R.J."/>
            <person name="Gomes A.C."/>
            <person name="Makela M.R."/>
            <person name="Stajich J."/>
            <person name="Grigoriev I.V."/>
            <person name="Mortensen U.H."/>
            <person name="De Vries R.P."/>
            <person name="Baker S.E."/>
            <person name="Andersen M.R."/>
        </authorList>
    </citation>
    <scope>NUCLEOTIDE SEQUENCE [LARGE SCALE GENOMIC DNA]</scope>
    <source>
        <strain evidence="2 3">CBS 123904</strain>
    </source>
</reference>
<dbReference type="EMBL" id="JBFXLU010000184">
    <property type="protein sequence ID" value="KAL2836173.1"/>
    <property type="molecule type" value="Genomic_DNA"/>
</dbReference>
<dbReference type="PANTHER" id="PTHR47939:SF5">
    <property type="entry name" value="PENTACOTRIPEPTIDE-REPEAT REGION OF PRORP DOMAIN-CONTAINING PROTEIN"/>
    <property type="match status" value="1"/>
</dbReference>
<accession>A0ABR4JAX8</accession>
<feature type="region of interest" description="Disordered" evidence="1">
    <location>
        <begin position="654"/>
        <end position="692"/>
    </location>
</feature>
<protein>
    <recommendedName>
        <fullName evidence="4">Pentatricopeptide repeat protein</fullName>
    </recommendedName>
</protein>
<proteinExistence type="predicted"/>
<evidence type="ECO:0000313" key="2">
    <source>
        <dbReference type="EMBL" id="KAL2836173.1"/>
    </source>
</evidence>
<evidence type="ECO:0008006" key="4">
    <source>
        <dbReference type="Google" id="ProtNLM"/>
    </source>
</evidence>
<name>A0ABR4JAX8_9EURO</name>